<name>A0A8X6JXU6_TRICU</name>
<dbReference type="Proteomes" id="UP000887116">
    <property type="component" value="Unassembled WGS sequence"/>
</dbReference>
<protein>
    <submittedName>
        <fullName evidence="1">Stromal membrane-associated protein 2</fullName>
    </submittedName>
</protein>
<gene>
    <name evidence="1" type="primary">NCL1_21869</name>
    <name evidence="1" type="ORF">TNCT_124741</name>
</gene>
<comment type="caution">
    <text evidence="1">The sequence shown here is derived from an EMBL/GenBank/DDBJ whole genome shotgun (WGS) entry which is preliminary data.</text>
</comment>
<proteinExistence type="predicted"/>
<keyword evidence="2" id="KW-1185">Reference proteome</keyword>
<accession>A0A8X6JXU6</accession>
<dbReference type="EMBL" id="BMAO01028071">
    <property type="protein sequence ID" value="GFR21831.1"/>
    <property type="molecule type" value="Genomic_DNA"/>
</dbReference>
<evidence type="ECO:0000313" key="1">
    <source>
        <dbReference type="EMBL" id="GFR21831.1"/>
    </source>
</evidence>
<reference evidence="1" key="1">
    <citation type="submission" date="2020-07" db="EMBL/GenBank/DDBJ databases">
        <title>Multicomponent nature underlies the extraordinary mechanical properties of spider dragline silk.</title>
        <authorList>
            <person name="Kono N."/>
            <person name="Nakamura H."/>
            <person name="Mori M."/>
            <person name="Yoshida Y."/>
            <person name="Ohtoshi R."/>
            <person name="Malay A.D."/>
            <person name="Moran D.A.P."/>
            <person name="Tomita M."/>
            <person name="Numata K."/>
            <person name="Arakawa K."/>
        </authorList>
    </citation>
    <scope>NUCLEOTIDE SEQUENCE</scope>
</reference>
<organism evidence="1 2">
    <name type="scientific">Trichonephila clavata</name>
    <name type="common">Joro spider</name>
    <name type="synonym">Nephila clavata</name>
    <dbReference type="NCBI Taxonomy" id="2740835"/>
    <lineage>
        <taxon>Eukaryota</taxon>
        <taxon>Metazoa</taxon>
        <taxon>Ecdysozoa</taxon>
        <taxon>Arthropoda</taxon>
        <taxon>Chelicerata</taxon>
        <taxon>Arachnida</taxon>
        <taxon>Araneae</taxon>
        <taxon>Araneomorphae</taxon>
        <taxon>Entelegynae</taxon>
        <taxon>Araneoidea</taxon>
        <taxon>Nephilidae</taxon>
        <taxon>Trichonephila</taxon>
    </lineage>
</organism>
<sequence length="198" mass="20823">MNSCHQQKLFLNSTQFLPRSHGFVYISLMAALSQLPAALPRPHSIAPVSPSAKPVPQEPVKPVSQQVPVTPDLLNLGSDDIFDAFLSAPVSSSSENGISSSQSLVGDNVSTKSSISNDEADFFNQKSDGIINQSSKMTKESILSLYSSNSCQVPAPQHIAPIYGIPAGGMYVSQQAYAQVAMTGFPTVPAAGINAVSS</sequence>
<dbReference type="OrthoDB" id="73919at2759"/>
<dbReference type="AlphaFoldDB" id="A0A8X6JXU6"/>
<evidence type="ECO:0000313" key="2">
    <source>
        <dbReference type="Proteomes" id="UP000887116"/>
    </source>
</evidence>